<dbReference type="SUPFAM" id="SSF53474">
    <property type="entry name" value="alpha/beta-Hydrolases"/>
    <property type="match status" value="1"/>
</dbReference>
<dbReference type="Proteomes" id="UP001064632">
    <property type="component" value="Chromosome"/>
</dbReference>
<feature type="transmembrane region" description="Helical" evidence="1">
    <location>
        <begin position="7"/>
        <end position="28"/>
    </location>
</feature>
<keyword evidence="3" id="KW-0378">Hydrolase</keyword>
<organism evidence="3 4">
    <name type="scientific">Tahibacter amnicola</name>
    <dbReference type="NCBI Taxonomy" id="2976241"/>
    <lineage>
        <taxon>Bacteria</taxon>
        <taxon>Pseudomonadati</taxon>
        <taxon>Pseudomonadota</taxon>
        <taxon>Gammaproteobacteria</taxon>
        <taxon>Lysobacterales</taxon>
        <taxon>Rhodanobacteraceae</taxon>
        <taxon>Tahibacter</taxon>
    </lineage>
</organism>
<keyword evidence="1" id="KW-0812">Transmembrane</keyword>
<evidence type="ECO:0000256" key="1">
    <source>
        <dbReference type="SAM" id="Phobius"/>
    </source>
</evidence>
<sequence>MSLSRKVLALLALPLVAYVIYLAFLYAMQRSMLFPIATAERYPYRGTLTPNAELVEAPVSFGKMRGVFLRGPQEKAPVVIYCHGNGEIVDYHLTTFQFVQALGVHVFLLELPGYAGADGEPTLASIREVVVTAYDWLIKQPLVDPARVIAMGTSIGGAPAAELSHHRAVRALVVLSTFTSVADLAGGYYVPAWFVRDPFDTAQRLREFVGPVFIAHGRFDEMIPFAHGQMLARSARQSHFQAYDCGHNDCPYREPQFAAVLGEFLRTHGILGATTMAGTP</sequence>
<dbReference type="InterPro" id="IPR000073">
    <property type="entry name" value="AB_hydrolase_1"/>
</dbReference>
<keyword evidence="1" id="KW-1133">Transmembrane helix</keyword>
<dbReference type="Pfam" id="PF00561">
    <property type="entry name" value="Abhydrolase_1"/>
    <property type="match status" value="1"/>
</dbReference>
<evidence type="ECO:0000313" key="4">
    <source>
        <dbReference type="Proteomes" id="UP001064632"/>
    </source>
</evidence>
<reference evidence="3" key="1">
    <citation type="submission" date="2022-09" db="EMBL/GenBank/DDBJ databases">
        <title>Tahibacter sp. nov., isolated from a fresh water.</title>
        <authorList>
            <person name="Baek J.H."/>
            <person name="Lee J.K."/>
            <person name="Kim J.M."/>
            <person name="Jeon C.O."/>
        </authorList>
    </citation>
    <scope>NUCLEOTIDE SEQUENCE</scope>
    <source>
        <strain evidence="3">W38</strain>
    </source>
</reference>
<feature type="domain" description="AB hydrolase-1" evidence="2">
    <location>
        <begin position="77"/>
        <end position="203"/>
    </location>
</feature>
<dbReference type="PANTHER" id="PTHR12277">
    <property type="entry name" value="ALPHA/BETA HYDROLASE DOMAIN-CONTAINING PROTEIN"/>
    <property type="match status" value="1"/>
</dbReference>
<name>A0ABY6BEI3_9GAMM</name>
<evidence type="ECO:0000313" key="3">
    <source>
        <dbReference type="EMBL" id="UXI68154.1"/>
    </source>
</evidence>
<protein>
    <submittedName>
        <fullName evidence="3">Alpha/beta hydrolase</fullName>
    </submittedName>
</protein>
<dbReference type="EMBL" id="CP104694">
    <property type="protein sequence ID" value="UXI68154.1"/>
    <property type="molecule type" value="Genomic_DNA"/>
</dbReference>
<dbReference type="GO" id="GO:0016787">
    <property type="term" value="F:hydrolase activity"/>
    <property type="evidence" value="ECO:0007669"/>
    <property type="project" value="UniProtKB-KW"/>
</dbReference>
<dbReference type="RefSeq" id="WP_261695116.1">
    <property type="nucleotide sequence ID" value="NZ_CP104694.1"/>
</dbReference>
<dbReference type="PANTHER" id="PTHR12277:SF79">
    <property type="entry name" value="XAA-PRO DIPEPTIDYL-PEPTIDASE-RELATED"/>
    <property type="match status" value="1"/>
</dbReference>
<evidence type="ECO:0000259" key="2">
    <source>
        <dbReference type="Pfam" id="PF00561"/>
    </source>
</evidence>
<accession>A0ABY6BEI3</accession>
<gene>
    <name evidence="3" type="ORF">N4264_00430</name>
</gene>
<keyword evidence="4" id="KW-1185">Reference proteome</keyword>
<keyword evidence="1" id="KW-0472">Membrane</keyword>
<proteinExistence type="predicted"/>
<dbReference type="Gene3D" id="3.40.50.1820">
    <property type="entry name" value="alpha/beta hydrolase"/>
    <property type="match status" value="1"/>
</dbReference>
<dbReference type="InterPro" id="IPR029058">
    <property type="entry name" value="AB_hydrolase_fold"/>
</dbReference>